<dbReference type="PROSITE" id="PS51257">
    <property type="entry name" value="PROKAR_LIPOPROTEIN"/>
    <property type="match status" value="1"/>
</dbReference>
<comment type="caution">
    <text evidence="1">The sequence shown here is derived from an EMBL/GenBank/DDBJ whole genome shotgun (WGS) entry which is preliminary data.</text>
</comment>
<protein>
    <recommendedName>
        <fullName evidence="3">Lipoprotein</fullName>
    </recommendedName>
</protein>
<reference evidence="1 2" key="1">
    <citation type="submission" date="2009-10" db="EMBL/GenBank/DDBJ databases">
        <authorList>
            <person name="Weinstock G."/>
            <person name="Sodergren E."/>
            <person name="Clifton S."/>
            <person name="Fulton L."/>
            <person name="Fulton B."/>
            <person name="Courtney L."/>
            <person name="Fronick C."/>
            <person name="Harrison M."/>
            <person name="Strong C."/>
            <person name="Farmer C."/>
            <person name="Delahaunty K."/>
            <person name="Markovic C."/>
            <person name="Hall O."/>
            <person name="Minx P."/>
            <person name="Tomlinson C."/>
            <person name="Mitreva M."/>
            <person name="Nelson J."/>
            <person name="Hou S."/>
            <person name="Wollam A."/>
            <person name="Pepin K.H."/>
            <person name="Johnson M."/>
            <person name="Bhonagiri V."/>
            <person name="Nash W.E."/>
            <person name="Warren W."/>
            <person name="Chinwalla A."/>
            <person name="Mardis E.R."/>
            <person name="Wilson R.K."/>
        </authorList>
    </citation>
    <scope>NUCLEOTIDE SEQUENCE [LARGE SCALE GENOMIC DNA]</scope>
    <source>
        <strain evidence="1 2">F0309</strain>
    </source>
</reference>
<accession>D4TX82</accession>
<proteinExistence type="predicted"/>
<gene>
    <name evidence="1" type="ORF">HMPREF0970_00539</name>
</gene>
<dbReference type="EMBL" id="ACYT02000015">
    <property type="protein sequence ID" value="EFF80533.1"/>
    <property type="molecule type" value="Genomic_DNA"/>
</dbReference>
<evidence type="ECO:0000313" key="2">
    <source>
        <dbReference type="Proteomes" id="UP000003150"/>
    </source>
</evidence>
<dbReference type="AlphaFoldDB" id="D4TX82"/>
<evidence type="ECO:0000313" key="1">
    <source>
        <dbReference type="EMBL" id="EFF80533.1"/>
    </source>
</evidence>
<evidence type="ECO:0008006" key="3">
    <source>
        <dbReference type="Google" id="ProtNLM"/>
    </source>
</evidence>
<name>D4TX82_9ACTO</name>
<dbReference type="HOGENOM" id="CLU_214154_0_0_11"/>
<organism evidence="1 2">
    <name type="scientific">Schaalia odontolytica F0309</name>
    <dbReference type="NCBI Taxonomy" id="649742"/>
    <lineage>
        <taxon>Bacteria</taxon>
        <taxon>Bacillati</taxon>
        <taxon>Actinomycetota</taxon>
        <taxon>Actinomycetes</taxon>
        <taxon>Actinomycetales</taxon>
        <taxon>Actinomycetaceae</taxon>
        <taxon>Schaalia</taxon>
    </lineage>
</organism>
<dbReference type="Proteomes" id="UP000003150">
    <property type="component" value="Unassembled WGS sequence"/>
</dbReference>
<sequence>MQERLNAPFGARCFLTVLWLSACVRRALMGLNAPFGARCFLTFWRYHC</sequence>
<dbReference type="OrthoDB" id="3271408at2"/>